<dbReference type="Pfam" id="PF19553">
    <property type="entry name" value="DUF6076"/>
    <property type="match status" value="1"/>
</dbReference>
<sequence>MFSDICFYVKGKTIEVDGQDFLLGELTESCLNITPDEYHEIKDKHKKLKDMIVPEKLNENLDEKDLDLWIDKLFEIDSLLRRHKIFQVIGASVKTIRSLVSSDDILEKTISFLPLVLKYGDIISDIYSFNQTIFVFIKNWIMNLGKCEPWNYAAAYYDFVSSPSAYKYIINPIQHSEGIYKYHDTLTSFTLVPREKSEGSGEYIIAEYYHTSSLQSLLKIDYMKGLMTGHCIRRCEHCKRFYLSTNAYRTRFCDKTSLEDPKFTCKQIAYRKTHIKDSNDNNPKYQTYKKAVHRIMRSCQRGTITVEVRDTLLNKAEAIYHIAATSPKYSDQEFEKQMSSDNLYKLCGIEPPKRGRPKAVKDENG</sequence>
<dbReference type="Proteomes" id="UP000183190">
    <property type="component" value="Unassembled WGS sequence"/>
</dbReference>
<evidence type="ECO:0000313" key="1">
    <source>
        <dbReference type="EMBL" id="SEH64838.1"/>
    </source>
</evidence>
<name>A0A1H6JV15_RUMFL</name>
<dbReference type="RefSeq" id="WP_074716810.1">
    <property type="nucleotide sequence ID" value="NZ_FNWV01000006.1"/>
</dbReference>
<gene>
    <name evidence="1" type="ORF">SAMN02910265_01919</name>
</gene>
<accession>A0A1H6JV15</accession>
<protein>
    <submittedName>
        <fullName evidence="1">Uncharacterized protein</fullName>
    </submittedName>
</protein>
<proteinExistence type="predicted"/>
<dbReference type="AlphaFoldDB" id="A0A1H6JV15"/>
<reference evidence="1 2" key="1">
    <citation type="submission" date="2016-10" db="EMBL/GenBank/DDBJ databases">
        <authorList>
            <person name="de Groot N.N."/>
        </authorList>
    </citation>
    <scope>NUCLEOTIDE SEQUENCE [LARGE SCALE GENOMIC DNA]</scope>
    <source>
        <strain evidence="1 2">YAD2003</strain>
    </source>
</reference>
<evidence type="ECO:0000313" key="2">
    <source>
        <dbReference type="Proteomes" id="UP000183190"/>
    </source>
</evidence>
<dbReference type="InterPro" id="IPR045722">
    <property type="entry name" value="DUF6076"/>
</dbReference>
<dbReference type="EMBL" id="FNWV01000006">
    <property type="protein sequence ID" value="SEH64838.1"/>
    <property type="molecule type" value="Genomic_DNA"/>
</dbReference>
<dbReference type="OrthoDB" id="1816313at2"/>
<organism evidence="1 2">
    <name type="scientific">Ruminococcus flavefaciens</name>
    <dbReference type="NCBI Taxonomy" id="1265"/>
    <lineage>
        <taxon>Bacteria</taxon>
        <taxon>Bacillati</taxon>
        <taxon>Bacillota</taxon>
        <taxon>Clostridia</taxon>
        <taxon>Eubacteriales</taxon>
        <taxon>Oscillospiraceae</taxon>
        <taxon>Ruminococcus</taxon>
    </lineage>
</organism>